<dbReference type="GO" id="GO:0032050">
    <property type="term" value="F:clathrin heavy chain binding"/>
    <property type="evidence" value="ECO:0007669"/>
    <property type="project" value="TreeGrafter"/>
</dbReference>
<dbReference type="PANTHER" id="PTHR10639:SF7">
    <property type="entry name" value="CLATHRIN LIGHT CHAIN"/>
    <property type="match status" value="1"/>
</dbReference>
<evidence type="ECO:0000313" key="8">
    <source>
        <dbReference type="EMBL" id="CAG9316960.1"/>
    </source>
</evidence>
<keyword evidence="4 6" id="KW-0168">Coated pit</keyword>
<dbReference type="Proteomes" id="UP001162131">
    <property type="component" value="Unassembled WGS sequence"/>
</dbReference>
<dbReference type="GO" id="GO:0005198">
    <property type="term" value="F:structural molecule activity"/>
    <property type="evidence" value="ECO:0007669"/>
    <property type="project" value="InterPro"/>
</dbReference>
<feature type="compositionally biased region" description="Basic and acidic residues" evidence="7">
    <location>
        <begin position="59"/>
        <end position="71"/>
    </location>
</feature>
<comment type="caution">
    <text evidence="8">The sequence shown here is derived from an EMBL/GenBank/DDBJ whole genome shotgun (WGS) entry which is preliminary data.</text>
</comment>
<comment type="function">
    <text evidence="6">Clathrin is the major protein of the polyhedral coat of coated pits and vesicles.</text>
</comment>
<dbReference type="Pfam" id="PF01086">
    <property type="entry name" value="Clathrin_lg_ch"/>
    <property type="match status" value="1"/>
</dbReference>
<evidence type="ECO:0000256" key="6">
    <source>
        <dbReference type="RuleBase" id="RU363137"/>
    </source>
</evidence>
<dbReference type="GO" id="GO:0030130">
    <property type="term" value="C:clathrin coat of trans-Golgi network vesicle"/>
    <property type="evidence" value="ECO:0007669"/>
    <property type="project" value="InterPro"/>
</dbReference>
<evidence type="ECO:0000256" key="2">
    <source>
        <dbReference type="ARBA" id="ARBA00005263"/>
    </source>
</evidence>
<keyword evidence="3 6" id="KW-0472">Membrane</keyword>
<keyword evidence="5 6" id="KW-0968">Cytoplasmic vesicle</keyword>
<keyword evidence="9" id="KW-1185">Reference proteome</keyword>
<reference evidence="8" key="1">
    <citation type="submission" date="2021-09" db="EMBL/GenBank/DDBJ databases">
        <authorList>
            <consortium name="AG Swart"/>
            <person name="Singh M."/>
            <person name="Singh A."/>
            <person name="Seah K."/>
            <person name="Emmerich C."/>
        </authorList>
    </citation>
    <scope>NUCLEOTIDE SEQUENCE</scope>
    <source>
        <strain evidence="8">ATCC30299</strain>
    </source>
</reference>
<dbReference type="GO" id="GO:0030132">
    <property type="term" value="C:clathrin coat of coated pit"/>
    <property type="evidence" value="ECO:0007669"/>
    <property type="project" value="InterPro"/>
</dbReference>
<dbReference type="AlphaFoldDB" id="A0AAU9J8B9"/>
<dbReference type="InterPro" id="IPR000996">
    <property type="entry name" value="Clathrin_L-chain"/>
</dbReference>
<evidence type="ECO:0000313" key="9">
    <source>
        <dbReference type="Proteomes" id="UP001162131"/>
    </source>
</evidence>
<dbReference type="GO" id="GO:0072583">
    <property type="term" value="P:clathrin-dependent endocytosis"/>
    <property type="evidence" value="ECO:0007669"/>
    <property type="project" value="TreeGrafter"/>
</dbReference>
<evidence type="ECO:0000256" key="1">
    <source>
        <dbReference type="ARBA" id="ARBA00004180"/>
    </source>
</evidence>
<dbReference type="PANTHER" id="PTHR10639">
    <property type="entry name" value="CLATHRIN LIGHT CHAIN"/>
    <property type="match status" value="1"/>
</dbReference>
<proteinExistence type="inferred from homology"/>
<dbReference type="GO" id="GO:0006886">
    <property type="term" value="P:intracellular protein transport"/>
    <property type="evidence" value="ECO:0007669"/>
    <property type="project" value="InterPro"/>
</dbReference>
<dbReference type="EMBL" id="CAJZBQ010000017">
    <property type="protein sequence ID" value="CAG9316960.1"/>
    <property type="molecule type" value="Genomic_DNA"/>
</dbReference>
<accession>A0AAU9J8B9</accession>
<gene>
    <name evidence="8" type="ORF">BSTOLATCC_MIC17587</name>
</gene>
<protein>
    <recommendedName>
        <fullName evidence="6">Clathrin light chain</fullName>
    </recommendedName>
</protein>
<organism evidence="8 9">
    <name type="scientific">Blepharisma stoltei</name>
    <dbReference type="NCBI Taxonomy" id="1481888"/>
    <lineage>
        <taxon>Eukaryota</taxon>
        <taxon>Sar</taxon>
        <taxon>Alveolata</taxon>
        <taxon>Ciliophora</taxon>
        <taxon>Postciliodesmatophora</taxon>
        <taxon>Heterotrichea</taxon>
        <taxon>Heterotrichida</taxon>
        <taxon>Blepharismidae</taxon>
        <taxon>Blepharisma</taxon>
    </lineage>
</organism>
<evidence type="ECO:0000256" key="5">
    <source>
        <dbReference type="ARBA" id="ARBA00023329"/>
    </source>
</evidence>
<evidence type="ECO:0000256" key="3">
    <source>
        <dbReference type="ARBA" id="ARBA00023136"/>
    </source>
</evidence>
<comment type="similarity">
    <text evidence="2 6">Belongs to the clathrin light chain family.</text>
</comment>
<sequence>MEGFDEEIDFGNPKVQTDEMMNFDFTGSQNQAENVFNGYSDRPDPFEGEQSHDIFVDESKDPFYDEPEPIKTDPNGRPGLIQETSMTIEDPEEVERTRLRDQENNARMKKLYEKDEKERKGKDEKRAQAKQELKKWYDDRNKMTETKRDLNREEEKMKAQQKKGYTDATSWKKVASMIDFKEDRKDVGRMKSVLLNKKNEG</sequence>
<name>A0AAU9J8B9_9CILI</name>
<evidence type="ECO:0000256" key="7">
    <source>
        <dbReference type="SAM" id="MobiDB-lite"/>
    </source>
</evidence>
<feature type="compositionally biased region" description="Basic and acidic residues" evidence="7">
    <location>
        <begin position="94"/>
        <end position="158"/>
    </location>
</feature>
<feature type="region of interest" description="Disordered" evidence="7">
    <location>
        <begin position="59"/>
        <end position="167"/>
    </location>
</feature>
<comment type="subcellular location">
    <subcellularLocation>
        <location evidence="1 6">Cytoplasmic vesicle membrane</location>
        <topology evidence="1 6">Peripheral membrane protein</topology>
        <orientation evidence="1 6">Cytoplasmic side</orientation>
    </subcellularLocation>
    <subcellularLocation>
        <location evidence="6">Membrane</location>
        <location evidence="6">Coated pit</location>
        <topology evidence="6">Peripheral membrane protein</topology>
        <orientation evidence="6">Cytoplasmic side</orientation>
    </subcellularLocation>
    <text evidence="6">Cytoplasmic face of coated pits and vesicles.</text>
</comment>
<evidence type="ECO:0000256" key="4">
    <source>
        <dbReference type="ARBA" id="ARBA00023176"/>
    </source>
</evidence>